<name>A0A835GNR5_SPOEX</name>
<keyword evidence="2" id="KW-0479">Metal-binding</keyword>
<proteinExistence type="predicted"/>
<keyword evidence="5" id="KW-1185">Reference proteome</keyword>
<sequence length="124" mass="14384">TSKAEWKIHGYYSTWLLGDRGYALRSFLLSPLANPTTAGERLYNESHIRTRNVVERTFGCWKLATAVLHNICRKMNEEQPPDIVDINEEIDMVHETGTNHEDTSSTRREFISSYFDRLADNHII</sequence>
<evidence type="ECO:0000256" key="1">
    <source>
        <dbReference type="ARBA" id="ARBA00001968"/>
    </source>
</evidence>
<organism evidence="4 5">
    <name type="scientific">Spodoptera exigua</name>
    <name type="common">Beet armyworm</name>
    <name type="synonym">Noctua fulgens</name>
    <dbReference type="NCBI Taxonomy" id="7107"/>
    <lineage>
        <taxon>Eukaryota</taxon>
        <taxon>Metazoa</taxon>
        <taxon>Ecdysozoa</taxon>
        <taxon>Arthropoda</taxon>
        <taxon>Hexapoda</taxon>
        <taxon>Insecta</taxon>
        <taxon>Pterygota</taxon>
        <taxon>Neoptera</taxon>
        <taxon>Endopterygota</taxon>
        <taxon>Lepidoptera</taxon>
        <taxon>Glossata</taxon>
        <taxon>Ditrysia</taxon>
        <taxon>Noctuoidea</taxon>
        <taxon>Noctuidae</taxon>
        <taxon>Amphipyrinae</taxon>
        <taxon>Spodoptera</taxon>
    </lineage>
</organism>
<dbReference type="AlphaFoldDB" id="A0A835GNR5"/>
<feature type="domain" description="DDE Tnp4" evidence="3">
    <location>
        <begin position="14"/>
        <end position="72"/>
    </location>
</feature>
<dbReference type="GO" id="GO:0046872">
    <property type="term" value="F:metal ion binding"/>
    <property type="evidence" value="ECO:0007669"/>
    <property type="project" value="UniProtKB-KW"/>
</dbReference>
<reference evidence="4" key="1">
    <citation type="submission" date="2020-08" db="EMBL/GenBank/DDBJ databases">
        <title>Spodoptera exigua strain:BAW_Kor-Di-RS1 Genome sequencing and assembly.</title>
        <authorList>
            <person name="Kim J."/>
            <person name="Nam H.Y."/>
            <person name="Kwon M."/>
            <person name="Choi J.H."/>
            <person name="Cho S.R."/>
            <person name="Kim G.-H."/>
        </authorList>
    </citation>
    <scope>NUCLEOTIDE SEQUENCE</scope>
    <source>
        <strain evidence="4">BAW_Kor-Di-RS1</strain>
        <tissue evidence="4">Whole-body</tissue>
    </source>
</reference>
<gene>
    <name evidence="4" type="ORF">HW555_002913</name>
</gene>
<protein>
    <recommendedName>
        <fullName evidence="3">DDE Tnp4 domain-containing protein</fullName>
    </recommendedName>
</protein>
<dbReference type="InterPro" id="IPR027806">
    <property type="entry name" value="HARBI1_dom"/>
</dbReference>
<comment type="caution">
    <text evidence="4">The sequence shown here is derived from an EMBL/GenBank/DDBJ whole genome shotgun (WGS) entry which is preliminary data.</text>
</comment>
<evidence type="ECO:0000259" key="3">
    <source>
        <dbReference type="Pfam" id="PF13359"/>
    </source>
</evidence>
<dbReference type="Pfam" id="PF13359">
    <property type="entry name" value="DDE_Tnp_4"/>
    <property type="match status" value="1"/>
</dbReference>
<comment type="cofactor">
    <cofactor evidence="1">
        <name>a divalent metal cation</name>
        <dbReference type="ChEBI" id="CHEBI:60240"/>
    </cofactor>
</comment>
<accession>A0A835GNR5</accession>
<feature type="non-terminal residue" evidence="4">
    <location>
        <position position="124"/>
    </location>
</feature>
<evidence type="ECO:0000313" key="4">
    <source>
        <dbReference type="EMBL" id="KAF9420930.1"/>
    </source>
</evidence>
<dbReference type="Proteomes" id="UP000648187">
    <property type="component" value="Unassembled WGS sequence"/>
</dbReference>
<dbReference type="EMBL" id="JACKWZ010000027">
    <property type="protein sequence ID" value="KAF9420930.1"/>
    <property type="molecule type" value="Genomic_DNA"/>
</dbReference>
<evidence type="ECO:0000313" key="5">
    <source>
        <dbReference type="Proteomes" id="UP000648187"/>
    </source>
</evidence>
<evidence type="ECO:0000256" key="2">
    <source>
        <dbReference type="ARBA" id="ARBA00022723"/>
    </source>
</evidence>